<evidence type="ECO:0000259" key="6">
    <source>
        <dbReference type="Pfam" id="PF00117"/>
    </source>
</evidence>
<dbReference type="InterPro" id="IPR019999">
    <property type="entry name" value="Anth_synth_I-like"/>
</dbReference>
<dbReference type="GO" id="GO:0046820">
    <property type="term" value="F:4-amino-4-deoxychorismate synthase activity"/>
    <property type="evidence" value="ECO:0007669"/>
    <property type="project" value="UniProtKB-EC"/>
</dbReference>
<dbReference type="Pfam" id="PF04715">
    <property type="entry name" value="Anth_synt_I_N"/>
    <property type="match status" value="1"/>
</dbReference>
<dbReference type="InterPro" id="IPR029062">
    <property type="entry name" value="Class_I_gatase-like"/>
</dbReference>
<dbReference type="SUPFAM" id="SSF56322">
    <property type="entry name" value="ADC synthase"/>
    <property type="match status" value="1"/>
</dbReference>
<evidence type="ECO:0000313" key="10">
    <source>
        <dbReference type="Proteomes" id="UP000295680"/>
    </source>
</evidence>
<dbReference type="GO" id="GO:0009396">
    <property type="term" value="P:folic acid-containing compound biosynthetic process"/>
    <property type="evidence" value="ECO:0007669"/>
    <property type="project" value="InterPro"/>
</dbReference>
<evidence type="ECO:0000259" key="8">
    <source>
        <dbReference type="Pfam" id="PF04715"/>
    </source>
</evidence>
<accession>A0A4R2JQ97</accession>
<dbReference type="Pfam" id="PF00117">
    <property type="entry name" value="GATase"/>
    <property type="match status" value="1"/>
</dbReference>
<dbReference type="GO" id="GO:0008153">
    <property type="term" value="P:4-aminobenzoate biosynthetic process"/>
    <property type="evidence" value="ECO:0007669"/>
    <property type="project" value="TreeGrafter"/>
</dbReference>
<dbReference type="Gene3D" id="3.60.120.10">
    <property type="entry name" value="Anthranilate synthase"/>
    <property type="match status" value="1"/>
</dbReference>
<dbReference type="PANTHER" id="PTHR11236">
    <property type="entry name" value="AMINOBENZOATE/ANTHRANILATE SYNTHASE"/>
    <property type="match status" value="1"/>
</dbReference>
<dbReference type="FunFam" id="3.40.50.880:FF:000003">
    <property type="entry name" value="Anthranilate synthase component II"/>
    <property type="match status" value="1"/>
</dbReference>
<proteinExistence type="inferred from homology"/>
<gene>
    <name evidence="9" type="ORF">EV192_104189</name>
</gene>
<dbReference type="EC" id="2.6.1.85" evidence="2"/>
<evidence type="ECO:0000256" key="5">
    <source>
        <dbReference type="SAM" id="MobiDB-lite"/>
    </source>
</evidence>
<evidence type="ECO:0000256" key="4">
    <source>
        <dbReference type="ARBA" id="ARBA00022962"/>
    </source>
</evidence>
<evidence type="ECO:0000313" key="9">
    <source>
        <dbReference type="EMBL" id="TCO59348.1"/>
    </source>
</evidence>
<comment type="similarity">
    <text evidence="1">In the C-terminal section; belongs to the anthranilate synthase component I family.</text>
</comment>
<feature type="region of interest" description="Disordered" evidence="5">
    <location>
        <begin position="384"/>
        <end position="409"/>
    </location>
</feature>
<name>A0A4R2JQ97_9PSEU</name>
<feature type="domain" description="Anthranilate synthase component I N-terminal" evidence="8">
    <location>
        <begin position="222"/>
        <end position="358"/>
    </location>
</feature>
<comment type="caution">
    <text evidence="9">The sequence shown here is derived from an EMBL/GenBank/DDBJ whole genome shotgun (WGS) entry which is preliminary data.</text>
</comment>
<evidence type="ECO:0000256" key="1">
    <source>
        <dbReference type="ARBA" id="ARBA00005970"/>
    </source>
</evidence>
<evidence type="ECO:0000259" key="7">
    <source>
        <dbReference type="Pfam" id="PF00425"/>
    </source>
</evidence>
<dbReference type="CDD" id="cd01743">
    <property type="entry name" value="GATase1_Anthranilate_Synthase"/>
    <property type="match status" value="1"/>
</dbReference>
<dbReference type="OrthoDB" id="3518032at2"/>
<reference evidence="9 10" key="1">
    <citation type="submission" date="2019-03" db="EMBL/GenBank/DDBJ databases">
        <title>Genomic Encyclopedia of Type Strains, Phase IV (KMG-IV): sequencing the most valuable type-strain genomes for metagenomic binning, comparative biology and taxonomic classification.</title>
        <authorList>
            <person name="Goeker M."/>
        </authorList>
    </citation>
    <scope>NUCLEOTIDE SEQUENCE [LARGE SCALE GENOMIC DNA]</scope>
    <source>
        <strain evidence="9 10">DSM 45934</strain>
    </source>
</reference>
<feature type="domain" description="Glutamine amidotransferase" evidence="6">
    <location>
        <begin position="4"/>
        <end position="186"/>
    </location>
</feature>
<dbReference type="PANTHER" id="PTHR11236:SF18">
    <property type="entry name" value="AMINODEOXYCHORISMATE SYNTHASE"/>
    <property type="match status" value="1"/>
</dbReference>
<dbReference type="GO" id="GO:0000162">
    <property type="term" value="P:L-tryptophan biosynthetic process"/>
    <property type="evidence" value="ECO:0007669"/>
    <property type="project" value="TreeGrafter"/>
</dbReference>
<organism evidence="9 10">
    <name type="scientific">Actinocrispum wychmicini</name>
    <dbReference type="NCBI Taxonomy" id="1213861"/>
    <lineage>
        <taxon>Bacteria</taxon>
        <taxon>Bacillati</taxon>
        <taxon>Actinomycetota</taxon>
        <taxon>Actinomycetes</taxon>
        <taxon>Pseudonocardiales</taxon>
        <taxon>Pseudonocardiaceae</taxon>
        <taxon>Actinocrispum</taxon>
    </lineage>
</organism>
<dbReference type="InterPro" id="IPR005802">
    <property type="entry name" value="ADC_synth_comp_1"/>
</dbReference>
<dbReference type="InterPro" id="IPR006221">
    <property type="entry name" value="TrpG/PapA_dom"/>
</dbReference>
<dbReference type="InterPro" id="IPR005801">
    <property type="entry name" value="ADC_synthase"/>
</dbReference>
<dbReference type="EMBL" id="SLWS01000004">
    <property type="protein sequence ID" value="TCO59348.1"/>
    <property type="molecule type" value="Genomic_DNA"/>
</dbReference>
<dbReference type="InterPro" id="IPR017926">
    <property type="entry name" value="GATASE"/>
</dbReference>
<dbReference type="PROSITE" id="PS51273">
    <property type="entry name" value="GATASE_TYPE_1"/>
    <property type="match status" value="1"/>
</dbReference>
<dbReference type="GO" id="GO:0005737">
    <property type="term" value="C:cytoplasm"/>
    <property type="evidence" value="ECO:0007669"/>
    <property type="project" value="TreeGrafter"/>
</dbReference>
<feature type="region of interest" description="Disordered" evidence="5">
    <location>
        <begin position="680"/>
        <end position="714"/>
    </location>
</feature>
<dbReference type="NCBIfam" id="TIGR00553">
    <property type="entry name" value="pabB"/>
    <property type="match status" value="1"/>
</dbReference>
<dbReference type="AlphaFoldDB" id="A0A4R2JQ97"/>
<dbReference type="PRINTS" id="PR00097">
    <property type="entry name" value="ANTSNTHASEII"/>
</dbReference>
<dbReference type="InterPro" id="IPR006805">
    <property type="entry name" value="Anth_synth_I_N"/>
</dbReference>
<dbReference type="PRINTS" id="PR00096">
    <property type="entry name" value="GATASE"/>
</dbReference>
<evidence type="ECO:0000256" key="2">
    <source>
        <dbReference type="ARBA" id="ARBA00013139"/>
    </source>
</evidence>
<protein>
    <recommendedName>
        <fullName evidence="2">aminodeoxychorismate synthase</fullName>
        <ecNumber evidence="2">2.6.1.85</ecNumber>
    </recommendedName>
</protein>
<dbReference type="Proteomes" id="UP000295680">
    <property type="component" value="Unassembled WGS sequence"/>
</dbReference>
<dbReference type="InterPro" id="IPR015890">
    <property type="entry name" value="Chorismate_C"/>
</dbReference>
<keyword evidence="3" id="KW-0808">Transferase</keyword>
<evidence type="ECO:0000256" key="3">
    <source>
        <dbReference type="ARBA" id="ARBA00022679"/>
    </source>
</evidence>
<sequence length="714" mass="78650">MRTLVIDNYDSFTFNLAHYVGGMSGVAPTIIKNNEAGWNLSVLEDFDNVVISPGPGSPSEAKDFGICADVIRQAQIPVLGVCLGHQGICHVYGAQVVPAPGIFHGRASLVTHAGDVLFRGVPSPFSAARYHSLAVADLPDELEAIAWTEGEVLMGVRHRSRPLWGVQFHPESIGTVHGPRILRNFMRLTHETSPLHGTRVHWHRPDRRVAMRRLPFEVPAERAFAALYADARHAFWLDSSRTGEQRGRFSFMGDASGPLARVAEAQVDCRSVVVTSNAGREVVEGPFLDWLDHDLHAHRAEVPDLPFDFALGWVGYLGYELKVECGGELAHHSRHPDAGMIFADRAVVFDHELREIYLLALVDNGDTASATEWFDRTRRSMEELAAPAPDDVEDRDTPSGSPGTLDEGKLRHDKEHYLELISACHKEIDAGESYEICLTNMLHGTGTFRPWAAYRLLRRRNPVPFGALLRFGPLSVLSSSPERFLRVGADGAVESKPIKGTRPRSQFAPEDERLRMELANDPKDRAENLMIVDLVRHDLSQCAEANSVRVDPLFEVESYATVHQLVSTVHAQLRPDRSAVQCVRAAFPPGSMTGAPKIRTMQIIDGLEEGPRGIYSGALGYFSLTGAADLSVVIRTIIMTENEVYFGTGGAITTLSDADAEFEETAVKATPLLDLFGIEFPTSEGGGTTDDPGVDRESSRHLRQGYLHDREHDS</sequence>
<dbReference type="Gene3D" id="3.40.50.880">
    <property type="match status" value="1"/>
</dbReference>
<feature type="domain" description="Chorismate-utilising enzyme C-terminal" evidence="7">
    <location>
        <begin position="413"/>
        <end position="668"/>
    </location>
</feature>
<keyword evidence="4" id="KW-0315">Glutamine amidotransferase</keyword>
<dbReference type="RefSeq" id="WP_132117193.1">
    <property type="nucleotide sequence ID" value="NZ_SLWS01000004.1"/>
</dbReference>
<dbReference type="PRINTS" id="PR00099">
    <property type="entry name" value="CPSGATASE"/>
</dbReference>
<dbReference type="SUPFAM" id="SSF52317">
    <property type="entry name" value="Class I glutamine amidotransferase-like"/>
    <property type="match status" value="1"/>
</dbReference>
<keyword evidence="10" id="KW-1185">Reference proteome</keyword>
<dbReference type="Pfam" id="PF00425">
    <property type="entry name" value="Chorismate_bind"/>
    <property type="match status" value="1"/>
</dbReference>
<dbReference type="NCBIfam" id="TIGR00566">
    <property type="entry name" value="trpG_papA"/>
    <property type="match status" value="1"/>
</dbReference>
<feature type="compositionally biased region" description="Basic and acidic residues" evidence="5">
    <location>
        <begin position="693"/>
        <end position="714"/>
    </location>
</feature>